<keyword evidence="6 7" id="KW-0998">Cell outer membrane</keyword>
<evidence type="ECO:0000313" key="10">
    <source>
        <dbReference type="Proteomes" id="UP000252081"/>
    </source>
</evidence>
<dbReference type="EMBL" id="QNQU01000005">
    <property type="protein sequence ID" value="RBQ09011.1"/>
    <property type="molecule type" value="Genomic_DNA"/>
</dbReference>
<dbReference type="InterPro" id="IPR012910">
    <property type="entry name" value="Plug_dom"/>
</dbReference>
<proteinExistence type="inferred from homology"/>
<feature type="domain" description="TonB-dependent receptor plug" evidence="8">
    <location>
        <begin position="227"/>
        <end position="352"/>
    </location>
</feature>
<dbReference type="InterPro" id="IPR023997">
    <property type="entry name" value="TonB-dep_OMP_SusC/RagA_CS"/>
</dbReference>
<dbReference type="InterPro" id="IPR008969">
    <property type="entry name" value="CarboxyPept-like_regulatory"/>
</dbReference>
<evidence type="ECO:0000259" key="8">
    <source>
        <dbReference type="Pfam" id="PF07715"/>
    </source>
</evidence>
<keyword evidence="5 7" id="KW-0472">Membrane</keyword>
<dbReference type="SUPFAM" id="SSF56935">
    <property type="entry name" value="Porins"/>
    <property type="match status" value="1"/>
</dbReference>
<comment type="caution">
    <text evidence="9">The sequence shown here is derived from an EMBL/GenBank/DDBJ whole genome shotgun (WGS) entry which is preliminary data.</text>
</comment>
<keyword evidence="10" id="KW-1185">Reference proteome</keyword>
<protein>
    <submittedName>
        <fullName evidence="9">SusC/RagA family TonB-linked outer membrane protein</fullName>
    </submittedName>
</protein>
<evidence type="ECO:0000256" key="5">
    <source>
        <dbReference type="ARBA" id="ARBA00023136"/>
    </source>
</evidence>
<evidence type="ECO:0000313" key="9">
    <source>
        <dbReference type="EMBL" id="RBQ09011.1"/>
    </source>
</evidence>
<keyword evidence="2 7" id="KW-0813">Transport</keyword>
<organism evidence="9 10">
    <name type="scientific">Pedobacter miscanthi</name>
    <dbReference type="NCBI Taxonomy" id="2259170"/>
    <lineage>
        <taxon>Bacteria</taxon>
        <taxon>Pseudomonadati</taxon>
        <taxon>Bacteroidota</taxon>
        <taxon>Sphingobacteriia</taxon>
        <taxon>Sphingobacteriales</taxon>
        <taxon>Sphingobacteriaceae</taxon>
        <taxon>Pedobacter</taxon>
    </lineage>
</organism>
<evidence type="ECO:0000256" key="3">
    <source>
        <dbReference type="ARBA" id="ARBA00022452"/>
    </source>
</evidence>
<evidence type="ECO:0000256" key="6">
    <source>
        <dbReference type="ARBA" id="ARBA00023237"/>
    </source>
</evidence>
<keyword evidence="3 7" id="KW-1134">Transmembrane beta strand</keyword>
<dbReference type="InterPro" id="IPR036942">
    <property type="entry name" value="Beta-barrel_TonB_sf"/>
</dbReference>
<dbReference type="OrthoDB" id="1094723at2"/>
<dbReference type="InterPro" id="IPR023996">
    <property type="entry name" value="TonB-dep_OMP_SusC/RagA"/>
</dbReference>
<dbReference type="GO" id="GO:0009279">
    <property type="term" value="C:cell outer membrane"/>
    <property type="evidence" value="ECO:0007669"/>
    <property type="project" value="UniProtKB-SubCell"/>
</dbReference>
<dbReference type="Proteomes" id="UP000252081">
    <property type="component" value="Unassembled WGS sequence"/>
</dbReference>
<dbReference type="InterPro" id="IPR039426">
    <property type="entry name" value="TonB-dep_rcpt-like"/>
</dbReference>
<reference evidence="9 10" key="1">
    <citation type="submission" date="2018-07" db="EMBL/GenBank/DDBJ databases">
        <title>A draft genome of a endophytic bacteria, a new species of Pedobacter.</title>
        <authorList>
            <person name="Zhang Z.D."/>
            <person name="Chen Z.J."/>
        </authorList>
    </citation>
    <scope>NUCLEOTIDE SEQUENCE [LARGE SCALE GENOMIC DNA]</scope>
    <source>
        <strain evidence="9 10">RS10</strain>
    </source>
</reference>
<gene>
    <name evidence="9" type="ORF">DRW42_07340</name>
</gene>
<dbReference type="SUPFAM" id="SSF49464">
    <property type="entry name" value="Carboxypeptidase regulatory domain-like"/>
    <property type="match status" value="1"/>
</dbReference>
<dbReference type="Gene3D" id="2.170.130.10">
    <property type="entry name" value="TonB-dependent receptor, plug domain"/>
    <property type="match status" value="1"/>
</dbReference>
<evidence type="ECO:0000256" key="1">
    <source>
        <dbReference type="ARBA" id="ARBA00004571"/>
    </source>
</evidence>
<dbReference type="NCBIfam" id="TIGR04057">
    <property type="entry name" value="SusC_RagA_signa"/>
    <property type="match status" value="1"/>
</dbReference>
<dbReference type="PROSITE" id="PS52016">
    <property type="entry name" value="TONB_DEPENDENT_REC_3"/>
    <property type="match status" value="1"/>
</dbReference>
<dbReference type="Gene3D" id="2.60.40.1120">
    <property type="entry name" value="Carboxypeptidase-like, regulatory domain"/>
    <property type="match status" value="1"/>
</dbReference>
<dbReference type="Gene3D" id="2.40.170.20">
    <property type="entry name" value="TonB-dependent receptor, beta-barrel domain"/>
    <property type="match status" value="1"/>
</dbReference>
<dbReference type="Pfam" id="PF13715">
    <property type="entry name" value="CarbopepD_reg_2"/>
    <property type="match status" value="1"/>
</dbReference>
<dbReference type="AlphaFoldDB" id="A0A366L555"/>
<evidence type="ECO:0000256" key="7">
    <source>
        <dbReference type="PROSITE-ProRule" id="PRU01360"/>
    </source>
</evidence>
<dbReference type="Pfam" id="PF07715">
    <property type="entry name" value="Plug"/>
    <property type="match status" value="1"/>
</dbReference>
<comment type="subcellular location">
    <subcellularLocation>
        <location evidence="1 7">Cell outer membrane</location>
        <topology evidence="1 7">Multi-pass membrane protein</topology>
    </subcellularLocation>
</comment>
<evidence type="ECO:0000256" key="2">
    <source>
        <dbReference type="ARBA" id="ARBA00022448"/>
    </source>
</evidence>
<dbReference type="NCBIfam" id="TIGR04056">
    <property type="entry name" value="OMP_RagA_SusC"/>
    <property type="match status" value="1"/>
</dbReference>
<keyword evidence="4 7" id="KW-0812">Transmembrane</keyword>
<sequence>MKLTTLYNPVCDMRRVKIKFLLVMKLTTTLLLVGALHLSAATFSQTVTLSRRKTSLKQVFKEIKKQTGYFFFYKGQLLQDKPDVTVEFVKTSLTEALNTALKDQNLNYNIVNKTIVISSKENLPPTPQHAAVKIEVKGVVIDKTTGETIPGVNISVKNGASVGITNDKGEFKVSVDEGSILVFSYVGYDLSEAKATGGKALNIKLSAKLTQMNDVVVTGYQTIKKDTYTGNAITIKGEDLKKNNPQSLLKSIQSFDPSFKVLDNNLFGSDPNALPKINVRGATALPSISDTENILDRNNLSSNYNLPAFMLDGFEVTLQKVTDLDINRIESVTLLKDAAATAVYGSRAANGVIVITTKAPVAGKLQLSYNYELSVNAPDLTDYHVLNAKDKLAYEKLAGLYDSGLNTAYTADQLDAEYFSRLKNVASGVDTYWLSQALRNAYRQKHSLYVQGGDQKFRYGVDLRYETTPGVMLKSDRNRYSGGMNFTYNPTSKLLFRNEVTITQVDGNNSPYGDFSTYVRMNPYYPIANANGEMIQELATWQVDTHDNSNGQQIKQTHVFNPLYEGTLASFDKSSNLELIDAFSVDWKLSPSLTFKSQISLNKSKTSGDKFVSPLSNVFYDYAADKLNNKGSYTLVESDRLAIDGKATLGYNKQIGDQYFNLVLGTNVVTARTDDKLIEAQGFSNDRFTNIGFARIYKENSAPGGNVSENRLAGAFFSGNYSFKNKYLLDASFRYEGSSAFGSNKRFAPFWSTGIGWNMHREAFLADSKVISQLRLKASTGIVGSVSFPAYLSRSIYQYDPSNWYSTGLGAQVLGYGNSNLQWQKTETYDVGIDLGLFQDRFVISPRYYYKLTKGLITDIDLSPSTGFTTYKENLGDMANEGYELYLTANAYRNKDFNINITGNLAHNVNTLVKLSNSLKTLNDKIDQYQTNPDKKAQSTPLLRYNEGQSLSSIYAVRSLGIDPQTGKEIFVKKDGSITYNWDVKDIMPVADGAPKAEGNVSANIGYRNFMLSLSFYYRFGGYTYNQTLVDRVENADPRFNVDSRVLNERWIKPGDQTFFKNIADLSITNVSSRFVQKDNLMELRSVYLSYDFKRELIKKLGFQNLRTSLTLNDIFRTSSIEMERGTSYPFARSLTVSLLASF</sequence>
<accession>A0A366L555</accession>
<evidence type="ECO:0000256" key="4">
    <source>
        <dbReference type="ARBA" id="ARBA00022692"/>
    </source>
</evidence>
<comment type="similarity">
    <text evidence="7">Belongs to the TonB-dependent receptor family.</text>
</comment>
<dbReference type="InterPro" id="IPR037066">
    <property type="entry name" value="Plug_dom_sf"/>
</dbReference>
<name>A0A366L555_9SPHI</name>